<dbReference type="GO" id="GO:0005737">
    <property type="term" value="C:cytoplasm"/>
    <property type="evidence" value="ECO:0007669"/>
    <property type="project" value="UniProtKB-SubCell"/>
</dbReference>
<feature type="compositionally biased region" description="Polar residues" evidence="3">
    <location>
        <begin position="28"/>
        <end position="38"/>
    </location>
</feature>
<dbReference type="AlphaFoldDB" id="A0AAV9JY98"/>
<organism evidence="4 5">
    <name type="scientific">Oleoguttula mirabilis</name>
    <dbReference type="NCBI Taxonomy" id="1507867"/>
    <lineage>
        <taxon>Eukaryota</taxon>
        <taxon>Fungi</taxon>
        <taxon>Dikarya</taxon>
        <taxon>Ascomycota</taxon>
        <taxon>Pezizomycotina</taxon>
        <taxon>Dothideomycetes</taxon>
        <taxon>Dothideomycetidae</taxon>
        <taxon>Mycosphaerellales</taxon>
        <taxon>Teratosphaeriaceae</taxon>
        <taxon>Oleoguttula</taxon>
    </lineage>
</organism>
<protein>
    <recommendedName>
        <fullName evidence="6">Dynactin subunit</fullName>
    </recommendedName>
</protein>
<accession>A0AAV9JY98</accession>
<sequence>MPEPSRLTALPGYDTAPDVYETLDAADDTSSTIQTSPRSASEPSDTSEEEDEEESYGVSRRRLFPERARSRFGATSSRVETKHVDLSDRVDGRRRGYNVRRKGAGGVDAEEEEGLEARIARLRREIEECKAEAEEERQADDGAEDDQAVAGEEIDGLSRLLASIEVPTRPDARRARGQQRPATAKGAPIPPAEPDGEITDEQTLSRVADFDTRLAAMEQALGISTLDAATSEAVSAPLLPSLTLLDQQLSALTSATSLTNLEAAGSRIQKLKNAAEQLSHAQEASSDATLNGDSADGDTAAPSLSHDDMQKLHSLYALLPNLQGLAPTVPAMLARLRSLRTLHTSAANAASELEEVERGQAEMDKELAAWREGLEKVETAVGEASEANGRNGRFVDGWVKELEGRMKALR</sequence>
<dbReference type="GO" id="GO:0005869">
    <property type="term" value="C:dynactin complex"/>
    <property type="evidence" value="ECO:0007669"/>
    <property type="project" value="InterPro"/>
</dbReference>
<feature type="region of interest" description="Disordered" evidence="3">
    <location>
        <begin position="1"/>
        <end position="112"/>
    </location>
</feature>
<dbReference type="EMBL" id="JAVFHQ010000002">
    <property type="protein sequence ID" value="KAK4550324.1"/>
    <property type="molecule type" value="Genomic_DNA"/>
</dbReference>
<comment type="subcellular location">
    <subcellularLocation>
        <location evidence="1">Cytoplasm</location>
    </subcellularLocation>
</comment>
<feature type="compositionally biased region" description="Basic and acidic residues" evidence="3">
    <location>
        <begin position="79"/>
        <end position="94"/>
    </location>
</feature>
<evidence type="ECO:0000256" key="3">
    <source>
        <dbReference type="SAM" id="MobiDB-lite"/>
    </source>
</evidence>
<feature type="compositionally biased region" description="Acidic residues" evidence="3">
    <location>
        <begin position="45"/>
        <end position="55"/>
    </location>
</feature>
<comment type="caution">
    <text evidence="4">The sequence shown here is derived from an EMBL/GenBank/DDBJ whole genome shotgun (WGS) entry which is preliminary data.</text>
</comment>
<feature type="compositionally biased region" description="Polar residues" evidence="3">
    <location>
        <begin position="279"/>
        <end position="292"/>
    </location>
</feature>
<evidence type="ECO:0000256" key="2">
    <source>
        <dbReference type="ARBA" id="ARBA00022490"/>
    </source>
</evidence>
<evidence type="ECO:0000313" key="4">
    <source>
        <dbReference type="EMBL" id="KAK4550324.1"/>
    </source>
</evidence>
<dbReference type="GO" id="GO:0007017">
    <property type="term" value="P:microtubule-based process"/>
    <property type="evidence" value="ECO:0007669"/>
    <property type="project" value="InterPro"/>
</dbReference>
<dbReference type="Proteomes" id="UP001324427">
    <property type="component" value="Unassembled WGS sequence"/>
</dbReference>
<reference evidence="4 5" key="1">
    <citation type="submission" date="2021-11" db="EMBL/GenBank/DDBJ databases">
        <title>Black yeast isolated from Biological Soil Crust.</title>
        <authorList>
            <person name="Kurbessoian T."/>
        </authorList>
    </citation>
    <scope>NUCLEOTIDE SEQUENCE [LARGE SCALE GENOMIC DNA]</scope>
    <source>
        <strain evidence="4 5">CCFEE 5522</strain>
    </source>
</reference>
<gene>
    <name evidence="4" type="ORF">LTR36_003291</name>
</gene>
<dbReference type="Pfam" id="PF04912">
    <property type="entry name" value="Dynamitin"/>
    <property type="match status" value="1"/>
</dbReference>
<feature type="compositionally biased region" description="Acidic residues" evidence="3">
    <location>
        <begin position="133"/>
        <end position="155"/>
    </location>
</feature>
<dbReference type="PANTHER" id="PTHR15346">
    <property type="entry name" value="DYNACTIN SUBUNIT"/>
    <property type="match status" value="1"/>
</dbReference>
<evidence type="ECO:0008006" key="6">
    <source>
        <dbReference type="Google" id="ProtNLM"/>
    </source>
</evidence>
<proteinExistence type="predicted"/>
<feature type="region of interest" description="Disordered" evidence="3">
    <location>
        <begin position="130"/>
        <end position="198"/>
    </location>
</feature>
<keyword evidence="5" id="KW-1185">Reference proteome</keyword>
<evidence type="ECO:0000313" key="5">
    <source>
        <dbReference type="Proteomes" id="UP001324427"/>
    </source>
</evidence>
<evidence type="ECO:0000256" key="1">
    <source>
        <dbReference type="ARBA" id="ARBA00004496"/>
    </source>
</evidence>
<feature type="region of interest" description="Disordered" evidence="3">
    <location>
        <begin position="278"/>
        <end position="305"/>
    </location>
</feature>
<dbReference type="InterPro" id="IPR028133">
    <property type="entry name" value="Dynamitin"/>
</dbReference>
<name>A0AAV9JY98_9PEZI</name>
<keyword evidence="2" id="KW-0963">Cytoplasm</keyword>